<name>A0A2S3HG24_9POAL</name>
<feature type="transmembrane region" description="Helical" evidence="1">
    <location>
        <begin position="12"/>
        <end position="34"/>
    </location>
</feature>
<feature type="transmembrane region" description="Helical" evidence="1">
    <location>
        <begin position="64"/>
        <end position="84"/>
    </location>
</feature>
<keyword evidence="1" id="KW-0812">Transmembrane</keyword>
<evidence type="ECO:0000256" key="1">
    <source>
        <dbReference type="SAM" id="Phobius"/>
    </source>
</evidence>
<protein>
    <submittedName>
        <fullName evidence="2">Uncharacterized protein</fullName>
    </submittedName>
</protein>
<dbReference type="EMBL" id="CM008049">
    <property type="protein sequence ID" value="PAN22228.1"/>
    <property type="molecule type" value="Genomic_DNA"/>
</dbReference>
<keyword evidence="1" id="KW-1133">Transmembrane helix</keyword>
<dbReference type="AlphaFoldDB" id="A0A2S3HG24"/>
<gene>
    <name evidence="2" type="ORF">PAHAL_4G004600</name>
</gene>
<dbReference type="Proteomes" id="UP000243499">
    <property type="component" value="Chromosome 4"/>
</dbReference>
<proteinExistence type="predicted"/>
<organism evidence="2">
    <name type="scientific">Panicum hallii</name>
    <dbReference type="NCBI Taxonomy" id="206008"/>
    <lineage>
        <taxon>Eukaryota</taxon>
        <taxon>Viridiplantae</taxon>
        <taxon>Streptophyta</taxon>
        <taxon>Embryophyta</taxon>
        <taxon>Tracheophyta</taxon>
        <taxon>Spermatophyta</taxon>
        <taxon>Magnoliopsida</taxon>
        <taxon>Liliopsida</taxon>
        <taxon>Poales</taxon>
        <taxon>Poaceae</taxon>
        <taxon>PACMAD clade</taxon>
        <taxon>Panicoideae</taxon>
        <taxon>Panicodae</taxon>
        <taxon>Paniceae</taxon>
        <taxon>Panicinae</taxon>
        <taxon>Panicum</taxon>
        <taxon>Panicum sect. Panicum</taxon>
    </lineage>
</organism>
<dbReference type="Gramene" id="PAN22228">
    <property type="protein sequence ID" value="PAN22228"/>
    <property type="gene ID" value="PAHAL_4G004600"/>
</dbReference>
<reference evidence="2" key="1">
    <citation type="submission" date="2018-04" db="EMBL/GenBank/DDBJ databases">
        <title>WGS assembly of Panicum hallii.</title>
        <authorList>
            <person name="Lovell J."/>
            <person name="Jenkins J."/>
            <person name="Lowry D."/>
            <person name="Mamidi S."/>
            <person name="Sreedasyam A."/>
            <person name="Weng X."/>
            <person name="Barry K."/>
            <person name="Bonette J."/>
            <person name="Campitelli B."/>
            <person name="Daum C."/>
            <person name="Gordon S."/>
            <person name="Gould B."/>
            <person name="Lipzen A."/>
            <person name="Macqueen A."/>
            <person name="Palacio-Mejia J."/>
            <person name="Plott C."/>
            <person name="Shakirov E."/>
            <person name="Shu S."/>
            <person name="Yoshinaga Y."/>
            <person name="Zane M."/>
            <person name="Rokhsar D."/>
            <person name="Grimwood J."/>
            <person name="Schmutz J."/>
            <person name="Juenger T."/>
        </authorList>
    </citation>
    <scope>NUCLEOTIDE SEQUENCE [LARGE SCALE GENOMIC DNA]</scope>
    <source>
        <strain evidence="2">FIL2</strain>
    </source>
</reference>
<accession>A0A2S3HG24</accession>
<evidence type="ECO:0000313" key="2">
    <source>
        <dbReference type="EMBL" id="PAN22228.1"/>
    </source>
</evidence>
<keyword evidence="1" id="KW-0472">Membrane</keyword>
<sequence>MRRDLCFIEKECLILGSVPLLSICTSLYAFSSFFPMPSVLALMNQIPRFNVFSYSSVRRSVSCIHYIICTLLCALIQSCWACSLRCAEKSVDFRCTVLIQ</sequence>